<dbReference type="Proteomes" id="UP000800041">
    <property type="component" value="Unassembled WGS sequence"/>
</dbReference>
<keyword evidence="5" id="KW-1185">Reference proteome</keyword>
<dbReference type="EMBL" id="ML977164">
    <property type="protein sequence ID" value="KAF1985128.1"/>
    <property type="molecule type" value="Genomic_DNA"/>
</dbReference>
<gene>
    <name evidence="4" type="ORF">K402DRAFT_405591</name>
</gene>
<feature type="region of interest" description="Disordered" evidence="2">
    <location>
        <begin position="9"/>
        <end position="31"/>
    </location>
</feature>
<dbReference type="OrthoDB" id="288987at2759"/>
<dbReference type="AlphaFoldDB" id="A0A6G1GWL2"/>
<accession>A0A6G1GWL2</accession>
<protein>
    <submittedName>
        <fullName evidence="4">DUF1671-domain-containing protein</fullName>
    </submittedName>
</protein>
<organism evidence="4 5">
    <name type="scientific">Aulographum hederae CBS 113979</name>
    <dbReference type="NCBI Taxonomy" id="1176131"/>
    <lineage>
        <taxon>Eukaryota</taxon>
        <taxon>Fungi</taxon>
        <taxon>Dikarya</taxon>
        <taxon>Ascomycota</taxon>
        <taxon>Pezizomycotina</taxon>
        <taxon>Dothideomycetes</taxon>
        <taxon>Pleosporomycetidae</taxon>
        <taxon>Aulographales</taxon>
        <taxon>Aulographaceae</taxon>
    </lineage>
</organism>
<evidence type="ECO:0000256" key="1">
    <source>
        <dbReference type="ARBA" id="ARBA00022801"/>
    </source>
</evidence>
<dbReference type="Gene3D" id="3.90.70.130">
    <property type="match status" value="1"/>
</dbReference>
<keyword evidence="1" id="KW-0378">Hydrolase</keyword>
<sequence length="319" mass="35514">MKWSQFVAAGGAHVPNRDQSSSPRPEIQLGRHAKEERMPSWLLKYLSSKDCGVTSHGQIEIISELCNTDDSVKYVYLSDPSVQYVSRSHREGPYFCGYRSIQMLVSYARDTGLSGNQHFEGMPTITDLQELVEKSWDHGISSADRECVGPVYGTRKWVGTAEARTIFKYLQVPCQARVFASDADGCTAWTSLIDAVERYFSSTASFVDGNAKVRQTRLGPIYLQIPGHSMVIVGLEQRQDGSKNIIVFDPGYRPTASMNRAIRSKLTIADQKIVSRLLAPYRRSGAQMESHSNFEMLVIGSPSTGERVEGPLKASTYLK</sequence>
<evidence type="ECO:0000313" key="4">
    <source>
        <dbReference type="EMBL" id="KAF1985128.1"/>
    </source>
</evidence>
<evidence type="ECO:0000256" key="2">
    <source>
        <dbReference type="SAM" id="MobiDB-lite"/>
    </source>
</evidence>
<reference evidence="4" key="1">
    <citation type="journal article" date="2020" name="Stud. Mycol.">
        <title>101 Dothideomycetes genomes: a test case for predicting lifestyles and emergence of pathogens.</title>
        <authorList>
            <person name="Haridas S."/>
            <person name="Albert R."/>
            <person name="Binder M."/>
            <person name="Bloem J."/>
            <person name="Labutti K."/>
            <person name="Salamov A."/>
            <person name="Andreopoulos B."/>
            <person name="Baker S."/>
            <person name="Barry K."/>
            <person name="Bills G."/>
            <person name="Bluhm B."/>
            <person name="Cannon C."/>
            <person name="Castanera R."/>
            <person name="Culley D."/>
            <person name="Daum C."/>
            <person name="Ezra D."/>
            <person name="Gonzalez J."/>
            <person name="Henrissat B."/>
            <person name="Kuo A."/>
            <person name="Liang C."/>
            <person name="Lipzen A."/>
            <person name="Lutzoni F."/>
            <person name="Magnuson J."/>
            <person name="Mondo S."/>
            <person name="Nolan M."/>
            <person name="Ohm R."/>
            <person name="Pangilinan J."/>
            <person name="Park H.-J."/>
            <person name="Ramirez L."/>
            <person name="Alfaro M."/>
            <person name="Sun H."/>
            <person name="Tritt A."/>
            <person name="Yoshinaga Y."/>
            <person name="Zwiers L.-H."/>
            <person name="Turgeon B."/>
            <person name="Goodwin S."/>
            <person name="Spatafora J."/>
            <person name="Crous P."/>
            <person name="Grigoriev I."/>
        </authorList>
    </citation>
    <scope>NUCLEOTIDE SEQUENCE</scope>
    <source>
        <strain evidence="4">CBS 113979</strain>
    </source>
</reference>
<dbReference type="Pfam" id="PF07910">
    <property type="entry name" value="Peptidase_C78"/>
    <property type="match status" value="1"/>
</dbReference>
<dbReference type="InterPro" id="IPR012462">
    <property type="entry name" value="UFSP1/2_DUB_cat"/>
</dbReference>
<dbReference type="GO" id="GO:0016787">
    <property type="term" value="F:hydrolase activity"/>
    <property type="evidence" value="ECO:0007669"/>
    <property type="project" value="UniProtKB-KW"/>
</dbReference>
<evidence type="ECO:0000259" key="3">
    <source>
        <dbReference type="Pfam" id="PF07910"/>
    </source>
</evidence>
<feature type="domain" description="UFSP1/2/DUB catalytic" evidence="3">
    <location>
        <begin position="74"/>
        <end position="296"/>
    </location>
</feature>
<proteinExistence type="predicted"/>
<evidence type="ECO:0000313" key="5">
    <source>
        <dbReference type="Proteomes" id="UP000800041"/>
    </source>
</evidence>
<name>A0A6G1GWL2_9PEZI</name>